<accession>A0A8J2UMM9</accession>
<evidence type="ECO:0000313" key="2">
    <source>
        <dbReference type="Proteomes" id="UP000620266"/>
    </source>
</evidence>
<reference evidence="1" key="1">
    <citation type="journal article" date="2014" name="Int. J. Syst. Evol. Microbiol.">
        <title>Complete genome sequence of Corynebacterium casei LMG S-19264T (=DSM 44701T), isolated from a smear-ripened cheese.</title>
        <authorList>
            <consortium name="US DOE Joint Genome Institute (JGI-PGF)"/>
            <person name="Walter F."/>
            <person name="Albersmeier A."/>
            <person name="Kalinowski J."/>
            <person name="Ruckert C."/>
        </authorList>
    </citation>
    <scope>NUCLEOTIDE SEQUENCE</scope>
    <source>
        <strain evidence="1">CCM 7086</strain>
    </source>
</reference>
<comment type="caution">
    <text evidence="1">The sequence shown here is derived from an EMBL/GenBank/DDBJ whole genome shotgun (WGS) entry which is preliminary data.</text>
</comment>
<gene>
    <name evidence="1" type="ORF">GCM10007205_16500</name>
</gene>
<evidence type="ECO:0008006" key="3">
    <source>
        <dbReference type="Google" id="ProtNLM"/>
    </source>
</evidence>
<name>A0A8J2UMM9_9BURK</name>
<reference evidence="1" key="2">
    <citation type="submission" date="2020-09" db="EMBL/GenBank/DDBJ databases">
        <authorList>
            <person name="Sun Q."/>
            <person name="Sedlacek I."/>
        </authorList>
    </citation>
    <scope>NUCLEOTIDE SEQUENCE</scope>
    <source>
        <strain evidence="1">CCM 7086</strain>
    </source>
</reference>
<organism evidence="1 2">
    <name type="scientific">Oxalicibacterium flavum</name>
    <dbReference type="NCBI Taxonomy" id="179467"/>
    <lineage>
        <taxon>Bacteria</taxon>
        <taxon>Pseudomonadati</taxon>
        <taxon>Pseudomonadota</taxon>
        <taxon>Betaproteobacteria</taxon>
        <taxon>Burkholderiales</taxon>
        <taxon>Oxalobacteraceae</taxon>
        <taxon>Oxalicibacterium</taxon>
    </lineage>
</organism>
<dbReference type="Proteomes" id="UP000620266">
    <property type="component" value="Unassembled WGS sequence"/>
</dbReference>
<dbReference type="EMBL" id="BMCG01000003">
    <property type="protein sequence ID" value="GGC08111.1"/>
    <property type="molecule type" value="Genomic_DNA"/>
</dbReference>
<keyword evidence="2" id="KW-1185">Reference proteome</keyword>
<evidence type="ECO:0000313" key="1">
    <source>
        <dbReference type="EMBL" id="GGC08111.1"/>
    </source>
</evidence>
<protein>
    <recommendedName>
        <fullName evidence="3">Preprotein translocase subunit YajC</fullName>
    </recommendedName>
</protein>
<sequence length="87" mass="9534">MKLLAWAILIFAVIWVLRSKAKAQQKARQEAASPPPQPSQPALPEAEVMIACAHCGVHFPSSEAVRDASDAAFCCDEHRRQHTGTRV</sequence>
<dbReference type="NCBIfam" id="NF041023">
    <property type="entry name" value="PP0621_fam"/>
    <property type="match status" value="1"/>
</dbReference>
<dbReference type="InterPro" id="IPR049708">
    <property type="entry name" value="PP0621-like"/>
</dbReference>
<proteinExistence type="predicted"/>
<dbReference type="RefSeq" id="WP_188395744.1">
    <property type="nucleotide sequence ID" value="NZ_BMCG01000003.1"/>
</dbReference>
<dbReference type="AlphaFoldDB" id="A0A8J2UMM9"/>